<dbReference type="AlphaFoldDB" id="A0A0D0D8W3"/>
<evidence type="ECO:0000313" key="2">
    <source>
        <dbReference type="Proteomes" id="UP000054538"/>
    </source>
</evidence>
<proteinExistence type="predicted"/>
<organism evidence="1 2">
    <name type="scientific">Paxillus rubicundulus Ve08.2h10</name>
    <dbReference type="NCBI Taxonomy" id="930991"/>
    <lineage>
        <taxon>Eukaryota</taxon>
        <taxon>Fungi</taxon>
        <taxon>Dikarya</taxon>
        <taxon>Basidiomycota</taxon>
        <taxon>Agaricomycotina</taxon>
        <taxon>Agaricomycetes</taxon>
        <taxon>Agaricomycetidae</taxon>
        <taxon>Boletales</taxon>
        <taxon>Paxilineae</taxon>
        <taxon>Paxillaceae</taxon>
        <taxon>Paxillus</taxon>
    </lineage>
</organism>
<dbReference type="EMBL" id="KN827262">
    <property type="protein sequence ID" value="KIK76849.1"/>
    <property type="molecule type" value="Genomic_DNA"/>
</dbReference>
<dbReference type="Proteomes" id="UP000054538">
    <property type="component" value="Unassembled WGS sequence"/>
</dbReference>
<name>A0A0D0D8W3_9AGAM</name>
<accession>A0A0D0D8W3</accession>
<gene>
    <name evidence="1" type="ORF">PAXRUDRAFT_28903</name>
</gene>
<keyword evidence="2" id="KW-1185">Reference proteome</keyword>
<reference evidence="1 2" key="1">
    <citation type="submission" date="2014-04" db="EMBL/GenBank/DDBJ databases">
        <authorList>
            <consortium name="DOE Joint Genome Institute"/>
            <person name="Kuo A."/>
            <person name="Kohler A."/>
            <person name="Jargeat P."/>
            <person name="Nagy L.G."/>
            <person name="Floudas D."/>
            <person name="Copeland A."/>
            <person name="Barry K.W."/>
            <person name="Cichocki N."/>
            <person name="Veneault-Fourrey C."/>
            <person name="LaButti K."/>
            <person name="Lindquist E.A."/>
            <person name="Lipzen A."/>
            <person name="Lundell T."/>
            <person name="Morin E."/>
            <person name="Murat C."/>
            <person name="Sun H."/>
            <person name="Tunlid A."/>
            <person name="Henrissat B."/>
            <person name="Grigoriev I.V."/>
            <person name="Hibbett D.S."/>
            <person name="Martin F."/>
            <person name="Nordberg H.P."/>
            <person name="Cantor M.N."/>
            <person name="Hua S.X."/>
        </authorList>
    </citation>
    <scope>NUCLEOTIDE SEQUENCE [LARGE SCALE GENOMIC DNA]</scope>
    <source>
        <strain evidence="1 2">Ve08.2h10</strain>
    </source>
</reference>
<evidence type="ECO:0000313" key="1">
    <source>
        <dbReference type="EMBL" id="KIK76849.1"/>
    </source>
</evidence>
<dbReference type="HOGENOM" id="CLU_2197767_0_0_1"/>
<sequence>MSTPVSLPYLSFLFTVQIILNSMVRPGTHSFPHRGSPTMTTQSRVDNCRASHCIQLQIQIAAAPTVALAGGTLLGIGDWGLGIGDWGLGIGDWGLGIGDWGLGIGDYG</sequence>
<reference evidence="2" key="2">
    <citation type="submission" date="2015-01" db="EMBL/GenBank/DDBJ databases">
        <title>Evolutionary Origins and Diversification of the Mycorrhizal Mutualists.</title>
        <authorList>
            <consortium name="DOE Joint Genome Institute"/>
            <consortium name="Mycorrhizal Genomics Consortium"/>
            <person name="Kohler A."/>
            <person name="Kuo A."/>
            <person name="Nagy L.G."/>
            <person name="Floudas D."/>
            <person name="Copeland A."/>
            <person name="Barry K.W."/>
            <person name="Cichocki N."/>
            <person name="Veneault-Fourrey C."/>
            <person name="LaButti K."/>
            <person name="Lindquist E.A."/>
            <person name="Lipzen A."/>
            <person name="Lundell T."/>
            <person name="Morin E."/>
            <person name="Murat C."/>
            <person name="Riley R."/>
            <person name="Ohm R."/>
            <person name="Sun H."/>
            <person name="Tunlid A."/>
            <person name="Henrissat B."/>
            <person name="Grigoriev I.V."/>
            <person name="Hibbett D.S."/>
            <person name="Martin F."/>
        </authorList>
    </citation>
    <scope>NUCLEOTIDE SEQUENCE [LARGE SCALE GENOMIC DNA]</scope>
    <source>
        <strain evidence="2">Ve08.2h10</strain>
    </source>
</reference>
<dbReference type="InParanoid" id="A0A0D0D8W3"/>
<protein>
    <submittedName>
        <fullName evidence="1">Uncharacterized protein</fullName>
    </submittedName>
</protein>